<reference evidence="2 3" key="1">
    <citation type="submission" date="2019-09" db="EMBL/GenBank/DDBJ databases">
        <title>A chromosome-level genome assembly of the Chinese tupelo Nyssa sinensis.</title>
        <authorList>
            <person name="Yang X."/>
            <person name="Kang M."/>
            <person name="Yang Y."/>
            <person name="Xiong H."/>
            <person name="Wang M."/>
            <person name="Zhang Z."/>
            <person name="Wang Z."/>
            <person name="Wu H."/>
            <person name="Ma T."/>
            <person name="Liu J."/>
            <person name="Xi Z."/>
        </authorList>
    </citation>
    <scope>NUCLEOTIDE SEQUENCE [LARGE SCALE GENOMIC DNA]</scope>
    <source>
        <strain evidence="2">J267</strain>
        <tissue evidence="2">Leaf</tissue>
    </source>
</reference>
<feature type="compositionally biased region" description="Polar residues" evidence="1">
    <location>
        <begin position="388"/>
        <end position="403"/>
    </location>
</feature>
<keyword evidence="3" id="KW-1185">Reference proteome</keyword>
<protein>
    <submittedName>
        <fullName evidence="2">Uncharacterized protein</fullName>
    </submittedName>
</protein>
<feature type="compositionally biased region" description="Polar residues" evidence="1">
    <location>
        <begin position="446"/>
        <end position="455"/>
    </location>
</feature>
<gene>
    <name evidence="2" type="ORF">F0562_004345</name>
</gene>
<evidence type="ECO:0000256" key="1">
    <source>
        <dbReference type="SAM" id="MobiDB-lite"/>
    </source>
</evidence>
<feature type="region of interest" description="Disordered" evidence="1">
    <location>
        <begin position="383"/>
        <end position="403"/>
    </location>
</feature>
<dbReference type="PANTHER" id="PTHR31267">
    <property type="entry name" value="DENTIN SIALOPHOSPHOPROTEIN-LIKE PROTEIN"/>
    <property type="match status" value="1"/>
</dbReference>
<proteinExistence type="predicted"/>
<dbReference type="EMBL" id="CM018032">
    <property type="protein sequence ID" value="KAA8547916.1"/>
    <property type="molecule type" value="Genomic_DNA"/>
</dbReference>
<dbReference type="Proteomes" id="UP000325577">
    <property type="component" value="Linkage Group LG1"/>
</dbReference>
<sequence>MPQPQPRQQSGFNDMQMLQRHIMFKQLQELQRQQQLQELGDAKQQSYINQLPAINSQATGGQFPPLINGTPVHDASQMFRAGNMNLVQRGASPLVQQFPNGVVYSQAQSQALRSVGLVPQQLDLSLYGTPIGSARNNLIIGLSNSFLGDNCNVSSDQLCIQDGAFISKELLQGKNLFGKVPVQGLNSGFLPENYQQVNTFQRNASVQEFSGRQERAGWPGPFPGKTTQIGASQGLATLDPLEQKILFNMDDNSWDASFGRQADMGTGGFGNTLESTDYLNSLPSIQSGSWSALMQSAVAEASSSDTGLQEEWSGLSFQNTELSTENQPSNFVDSGKKQASWVDNNLQRASSISSKPQILFHDSNMSSLFPSFQQPGIQFSNKQREGMHSNSSHESIQQSTRNASKWVDCNPQQKQQIEGSQPVQKISSLENAWHGRNYMHPESDAHQPSISSYNNGGEPCNRLIGRSTESPSPGGNAIRNVCDNENAVNKFCAW</sequence>
<dbReference type="OrthoDB" id="1926238at2759"/>
<dbReference type="AlphaFoldDB" id="A0A5J5BZ40"/>
<accession>A0A5J5BZ40</accession>
<dbReference type="PANTHER" id="PTHR31267:SF2">
    <property type="entry name" value="EXPRESSED PROTEIN"/>
    <property type="match status" value="1"/>
</dbReference>
<organism evidence="2 3">
    <name type="scientific">Nyssa sinensis</name>
    <dbReference type="NCBI Taxonomy" id="561372"/>
    <lineage>
        <taxon>Eukaryota</taxon>
        <taxon>Viridiplantae</taxon>
        <taxon>Streptophyta</taxon>
        <taxon>Embryophyta</taxon>
        <taxon>Tracheophyta</taxon>
        <taxon>Spermatophyta</taxon>
        <taxon>Magnoliopsida</taxon>
        <taxon>eudicotyledons</taxon>
        <taxon>Gunneridae</taxon>
        <taxon>Pentapetalae</taxon>
        <taxon>asterids</taxon>
        <taxon>Cornales</taxon>
        <taxon>Nyssaceae</taxon>
        <taxon>Nyssa</taxon>
    </lineage>
</organism>
<name>A0A5J5BZ40_9ASTE</name>
<evidence type="ECO:0000313" key="2">
    <source>
        <dbReference type="EMBL" id="KAA8547916.1"/>
    </source>
</evidence>
<feature type="region of interest" description="Disordered" evidence="1">
    <location>
        <begin position="438"/>
        <end position="458"/>
    </location>
</feature>
<evidence type="ECO:0000313" key="3">
    <source>
        <dbReference type="Proteomes" id="UP000325577"/>
    </source>
</evidence>